<evidence type="ECO:0000256" key="1">
    <source>
        <dbReference type="SAM" id="MobiDB-lite"/>
    </source>
</evidence>
<reference evidence="3" key="1">
    <citation type="submission" date="2016-08" db="EMBL/GenBank/DDBJ databases">
        <authorList>
            <person name="Varghese N."/>
            <person name="Submissions Spin"/>
        </authorList>
    </citation>
    <scope>NUCLEOTIDE SEQUENCE [LARGE SCALE GENOMIC DNA]</scope>
    <source>
        <strain evidence="3">ERR11</strain>
    </source>
</reference>
<dbReference type="EMBL" id="FMAI01000035">
    <property type="protein sequence ID" value="SCB55109.1"/>
    <property type="molecule type" value="Genomic_DNA"/>
</dbReference>
<evidence type="ECO:0000313" key="3">
    <source>
        <dbReference type="Proteomes" id="UP000199184"/>
    </source>
</evidence>
<name>A0A1C3XS70_9BRAD</name>
<evidence type="ECO:0008006" key="4">
    <source>
        <dbReference type="Google" id="ProtNLM"/>
    </source>
</evidence>
<feature type="compositionally biased region" description="Basic residues" evidence="1">
    <location>
        <begin position="29"/>
        <end position="39"/>
    </location>
</feature>
<dbReference type="InterPro" id="IPR021513">
    <property type="entry name" value="Phage_RSL1_Orf186"/>
</dbReference>
<keyword evidence="3" id="KW-1185">Reference proteome</keyword>
<feature type="region of interest" description="Disordered" evidence="1">
    <location>
        <begin position="1"/>
        <end position="45"/>
    </location>
</feature>
<protein>
    <recommendedName>
        <fullName evidence="4">DUF3175 domain-containing protein</fullName>
    </recommendedName>
</protein>
<dbReference type="Proteomes" id="UP000199184">
    <property type="component" value="Unassembled WGS sequence"/>
</dbReference>
<organism evidence="2 3">
    <name type="scientific">Bradyrhizobium shewense</name>
    <dbReference type="NCBI Taxonomy" id="1761772"/>
    <lineage>
        <taxon>Bacteria</taxon>
        <taxon>Pseudomonadati</taxon>
        <taxon>Pseudomonadota</taxon>
        <taxon>Alphaproteobacteria</taxon>
        <taxon>Hyphomicrobiales</taxon>
        <taxon>Nitrobacteraceae</taxon>
        <taxon>Bradyrhizobium</taxon>
    </lineage>
</organism>
<dbReference type="RefSeq" id="WP_091966442.1">
    <property type="nucleotide sequence ID" value="NZ_FMAI01000035.1"/>
</dbReference>
<feature type="compositionally biased region" description="Basic residues" evidence="1">
    <location>
        <begin position="1"/>
        <end position="15"/>
    </location>
</feature>
<dbReference type="AlphaFoldDB" id="A0A1C3XS70"/>
<evidence type="ECO:0000313" key="2">
    <source>
        <dbReference type="EMBL" id="SCB55109.1"/>
    </source>
</evidence>
<gene>
    <name evidence="2" type="ORF">GA0061098_10357</name>
</gene>
<accession>A0A1C3XS70</accession>
<proteinExistence type="predicted"/>
<dbReference type="Pfam" id="PF11373">
    <property type="entry name" value="DUF3175"/>
    <property type="match status" value="1"/>
</dbReference>
<sequence length="123" mass="14072">MAHVRKTTQSRKTAARRTTSAKRGTERKSAKRAAPKRWSQRVTKQSDALDLKRGVFKLTSPKRIATSLKRSAEHSSRRKTGAYRSALSMLTFYINRAGKTLPKTQRTRLEKAKLELKRAFGRE</sequence>